<reference evidence="2" key="2">
    <citation type="submission" date="2020-11" db="EMBL/GenBank/DDBJ databases">
        <authorList>
            <person name="McCartney M.A."/>
            <person name="Auch B."/>
            <person name="Kono T."/>
            <person name="Mallez S."/>
            <person name="Becker A."/>
            <person name="Gohl D.M."/>
            <person name="Silverstein K.A.T."/>
            <person name="Koren S."/>
            <person name="Bechman K.B."/>
            <person name="Herman A."/>
            <person name="Abrahante J.E."/>
            <person name="Garbe J."/>
        </authorList>
    </citation>
    <scope>NUCLEOTIDE SEQUENCE</scope>
    <source>
        <strain evidence="2">Duluth1</strain>
        <tissue evidence="2">Whole animal</tissue>
    </source>
</reference>
<feature type="region of interest" description="Disordered" evidence="1">
    <location>
        <begin position="1"/>
        <end position="21"/>
    </location>
</feature>
<evidence type="ECO:0000256" key="1">
    <source>
        <dbReference type="SAM" id="MobiDB-lite"/>
    </source>
</evidence>
<gene>
    <name evidence="2" type="ORF">DPMN_098627</name>
</gene>
<organism evidence="2 3">
    <name type="scientific">Dreissena polymorpha</name>
    <name type="common">Zebra mussel</name>
    <name type="synonym">Mytilus polymorpha</name>
    <dbReference type="NCBI Taxonomy" id="45954"/>
    <lineage>
        <taxon>Eukaryota</taxon>
        <taxon>Metazoa</taxon>
        <taxon>Spiralia</taxon>
        <taxon>Lophotrochozoa</taxon>
        <taxon>Mollusca</taxon>
        <taxon>Bivalvia</taxon>
        <taxon>Autobranchia</taxon>
        <taxon>Heteroconchia</taxon>
        <taxon>Euheterodonta</taxon>
        <taxon>Imparidentia</taxon>
        <taxon>Neoheterodontei</taxon>
        <taxon>Myida</taxon>
        <taxon>Dreissenoidea</taxon>
        <taxon>Dreissenidae</taxon>
        <taxon>Dreissena</taxon>
    </lineage>
</organism>
<protein>
    <submittedName>
        <fullName evidence="2">Uncharacterized protein</fullName>
    </submittedName>
</protein>
<dbReference type="Proteomes" id="UP000828390">
    <property type="component" value="Unassembled WGS sequence"/>
</dbReference>
<evidence type="ECO:0000313" key="2">
    <source>
        <dbReference type="EMBL" id="KAH3856047.1"/>
    </source>
</evidence>
<reference evidence="2" key="1">
    <citation type="journal article" date="2019" name="bioRxiv">
        <title>The Genome of the Zebra Mussel, Dreissena polymorpha: A Resource for Invasive Species Research.</title>
        <authorList>
            <person name="McCartney M.A."/>
            <person name="Auch B."/>
            <person name="Kono T."/>
            <person name="Mallez S."/>
            <person name="Zhang Y."/>
            <person name="Obille A."/>
            <person name="Becker A."/>
            <person name="Abrahante J.E."/>
            <person name="Garbe J."/>
            <person name="Badalamenti J.P."/>
            <person name="Herman A."/>
            <person name="Mangelson H."/>
            <person name="Liachko I."/>
            <person name="Sullivan S."/>
            <person name="Sone E.D."/>
            <person name="Koren S."/>
            <person name="Silverstein K.A.T."/>
            <person name="Beckman K.B."/>
            <person name="Gohl D.M."/>
        </authorList>
    </citation>
    <scope>NUCLEOTIDE SEQUENCE</scope>
    <source>
        <strain evidence="2">Duluth1</strain>
        <tissue evidence="2">Whole animal</tissue>
    </source>
</reference>
<proteinExistence type="predicted"/>
<keyword evidence="3" id="KW-1185">Reference proteome</keyword>
<accession>A0A9D4LF23</accession>
<name>A0A9D4LF23_DREPO</name>
<dbReference type="AlphaFoldDB" id="A0A9D4LF23"/>
<dbReference type="EMBL" id="JAIWYP010000003">
    <property type="protein sequence ID" value="KAH3856047.1"/>
    <property type="molecule type" value="Genomic_DNA"/>
</dbReference>
<evidence type="ECO:0000313" key="3">
    <source>
        <dbReference type="Proteomes" id="UP000828390"/>
    </source>
</evidence>
<comment type="caution">
    <text evidence="2">The sequence shown here is derived from an EMBL/GenBank/DDBJ whole genome shotgun (WGS) entry which is preliminary data.</text>
</comment>
<sequence>MKVPVSEKEGMSEATSDGNQSHVSTLYEDVLAMPVTLWTWWLVFKAKIKCWGGEISKNYTCPRTTI</sequence>
<feature type="compositionally biased region" description="Basic and acidic residues" evidence="1">
    <location>
        <begin position="1"/>
        <end position="11"/>
    </location>
</feature>